<keyword evidence="2" id="KW-0378">Hydrolase</keyword>
<dbReference type="OrthoDB" id="9152336at2"/>
<dbReference type="PROSITE" id="PS51257">
    <property type="entry name" value="PROKAR_LIPOPROTEIN"/>
    <property type="match status" value="1"/>
</dbReference>
<gene>
    <name evidence="2" type="ORF">ADICEAN_01618</name>
</gene>
<dbReference type="STRING" id="1279009.ADICEAN_01618"/>
<dbReference type="eggNOG" id="COG2321">
    <property type="taxonomic scope" value="Bacteria"/>
</dbReference>
<organism evidence="2 3">
    <name type="scientific">Cesiribacter andamanensis AMV16</name>
    <dbReference type="NCBI Taxonomy" id="1279009"/>
    <lineage>
        <taxon>Bacteria</taxon>
        <taxon>Pseudomonadati</taxon>
        <taxon>Bacteroidota</taxon>
        <taxon>Cytophagia</taxon>
        <taxon>Cytophagales</taxon>
        <taxon>Cesiribacteraceae</taxon>
        <taxon>Cesiribacter</taxon>
    </lineage>
</organism>
<dbReference type="EMBL" id="AODQ01000031">
    <property type="protein sequence ID" value="EMR03225.1"/>
    <property type="molecule type" value="Genomic_DNA"/>
</dbReference>
<reference evidence="2 3" key="1">
    <citation type="journal article" date="2013" name="Genome Announc.">
        <title>Draft Genome Sequence of Cesiribacter andamanensis Strain AMV16T, Isolated from a Soil Sample from a Mud Volcano in the Andaman Islands, India.</title>
        <authorList>
            <person name="Shivaji S."/>
            <person name="Ara S."/>
            <person name="Begum Z."/>
            <person name="Srinivas T.N."/>
            <person name="Singh A."/>
            <person name="Kumar Pinnaka A."/>
        </authorList>
    </citation>
    <scope>NUCLEOTIDE SEQUENCE [LARGE SCALE GENOMIC DNA]</scope>
    <source>
        <strain evidence="2 3">AMV16</strain>
    </source>
</reference>
<dbReference type="AlphaFoldDB" id="M7NNC1"/>
<keyword evidence="1" id="KW-0732">Signal</keyword>
<evidence type="ECO:0000313" key="2">
    <source>
        <dbReference type="EMBL" id="EMR03225.1"/>
    </source>
</evidence>
<feature type="signal peptide" evidence="1">
    <location>
        <begin position="1"/>
        <end position="24"/>
    </location>
</feature>
<dbReference type="Proteomes" id="UP000011910">
    <property type="component" value="Unassembled WGS sequence"/>
</dbReference>
<evidence type="ECO:0000313" key="3">
    <source>
        <dbReference type="Proteomes" id="UP000011910"/>
    </source>
</evidence>
<keyword evidence="3" id="KW-1185">Reference proteome</keyword>
<dbReference type="GO" id="GO:0006508">
    <property type="term" value="P:proteolysis"/>
    <property type="evidence" value="ECO:0007669"/>
    <property type="project" value="UniProtKB-KW"/>
</dbReference>
<keyword evidence="2" id="KW-0645">Protease</keyword>
<protein>
    <submittedName>
        <fullName evidence="2">Putative metalloprotease</fullName>
    </submittedName>
</protein>
<comment type="caution">
    <text evidence="2">The sequence shown here is derived from an EMBL/GenBank/DDBJ whole genome shotgun (WGS) entry which is preliminary data.</text>
</comment>
<sequence length="291" mass="32596">MKPQFSSPLLLVFAACLTACCSLGLGDCEDALAGCTDPNSFNYNPAATTSDNSCIDMRGCSGFVTGMTNSGSITNTLQNAYWDQKMSEEYAIQQQFFSCCPTRLHILLEPNARQKNAYVPYAEAAIYFGHHMFYYTISQYGELAVAGVLAHEFGHSTQNYFGWQTRDMYSELEADAWSGFYMALNKQWAWSQIQGYYSNVYAAGDYNFNSPSHHGTQQERLASAYLGVETAVALLQSGTAMSYQQLHQHFLNQIRTHIAPRNGRQTGLFAEVQYPKNLSRAYIQSLFPFAE</sequence>
<keyword evidence="2" id="KW-0482">Metalloprotease</keyword>
<dbReference type="GO" id="GO:0008237">
    <property type="term" value="F:metallopeptidase activity"/>
    <property type="evidence" value="ECO:0007669"/>
    <property type="project" value="UniProtKB-KW"/>
</dbReference>
<name>M7NNC1_9BACT</name>
<proteinExistence type="predicted"/>
<feature type="chain" id="PRO_5004082500" evidence="1">
    <location>
        <begin position="25"/>
        <end position="291"/>
    </location>
</feature>
<evidence type="ECO:0000256" key="1">
    <source>
        <dbReference type="SAM" id="SignalP"/>
    </source>
</evidence>
<dbReference type="RefSeq" id="WP_009195015.1">
    <property type="nucleotide sequence ID" value="NZ_AODQ01000031.1"/>
</dbReference>
<accession>M7NNC1</accession>